<dbReference type="SMART" id="SM00822">
    <property type="entry name" value="PKS_KR"/>
    <property type="match status" value="1"/>
</dbReference>
<accession>A0A0T7ANC0</accession>
<protein>
    <submittedName>
        <fullName evidence="4">Putative short-chain dehydrogenase/reductase SDR</fullName>
    </submittedName>
</protein>
<name>A0A0T7ANC0_PREIN</name>
<dbReference type="InterPro" id="IPR057326">
    <property type="entry name" value="KR_dom"/>
</dbReference>
<dbReference type="STRING" id="28131.BWX40_07820"/>
<dbReference type="RefSeq" id="WP_096406995.1">
    <property type="nucleotide sequence ID" value="NZ_AP014597.1"/>
</dbReference>
<dbReference type="SUPFAM" id="SSF51735">
    <property type="entry name" value="NAD(P)-binding Rossmann-fold domains"/>
    <property type="match status" value="1"/>
</dbReference>
<dbReference type="GO" id="GO:0016020">
    <property type="term" value="C:membrane"/>
    <property type="evidence" value="ECO:0007669"/>
    <property type="project" value="TreeGrafter"/>
</dbReference>
<evidence type="ECO:0000313" key="4">
    <source>
        <dbReference type="EMBL" id="BAU18492.1"/>
    </source>
</evidence>
<evidence type="ECO:0000313" key="5">
    <source>
        <dbReference type="Proteomes" id="UP000217431"/>
    </source>
</evidence>
<evidence type="ECO:0000256" key="1">
    <source>
        <dbReference type="ARBA" id="ARBA00006484"/>
    </source>
</evidence>
<feature type="domain" description="Ketoreductase" evidence="3">
    <location>
        <begin position="31"/>
        <end position="216"/>
    </location>
</feature>
<dbReference type="Pfam" id="PF00106">
    <property type="entry name" value="adh_short"/>
    <property type="match status" value="1"/>
</dbReference>
<proteinExistence type="inferred from homology"/>
<dbReference type="PANTHER" id="PTHR44196">
    <property type="entry name" value="DEHYDROGENASE/REDUCTASE SDR FAMILY MEMBER 7B"/>
    <property type="match status" value="1"/>
</dbReference>
<evidence type="ECO:0000256" key="2">
    <source>
        <dbReference type="ARBA" id="ARBA00023002"/>
    </source>
</evidence>
<dbReference type="InterPro" id="IPR002347">
    <property type="entry name" value="SDR_fam"/>
</dbReference>
<dbReference type="Gene3D" id="3.40.50.720">
    <property type="entry name" value="NAD(P)-binding Rossmann-like Domain"/>
    <property type="match status" value="1"/>
</dbReference>
<comment type="similarity">
    <text evidence="1">Belongs to the short-chain dehydrogenases/reductases (SDR) family.</text>
</comment>
<organism evidence="4 5">
    <name type="scientific">Prevotella intermedia</name>
    <dbReference type="NCBI Taxonomy" id="28131"/>
    <lineage>
        <taxon>Bacteria</taxon>
        <taxon>Pseudomonadati</taxon>
        <taxon>Bacteroidota</taxon>
        <taxon>Bacteroidia</taxon>
        <taxon>Bacteroidales</taxon>
        <taxon>Prevotellaceae</taxon>
        <taxon>Prevotella</taxon>
    </lineage>
</organism>
<dbReference type="InterPro" id="IPR036291">
    <property type="entry name" value="NAD(P)-bd_dom_sf"/>
</dbReference>
<dbReference type="AlphaFoldDB" id="A0A0T7ANC0"/>
<reference evidence="4 5" key="1">
    <citation type="journal article" date="2016" name="DNA Res.">
        <title>The complete genome sequencing of Prevotella intermedia strain OMA14 and a subsequent fine-scale, intra-species genomic comparison reveal an unusual amplification of conjugative and mobile transposons and identify a novel Prevotella-lineage-specific repeat.</title>
        <authorList>
            <person name="Naito M."/>
            <person name="Ogura Y."/>
            <person name="Itoh T."/>
            <person name="Shoji M."/>
            <person name="Okamoto M."/>
            <person name="Hayashi T."/>
            <person name="Nakayama K."/>
        </authorList>
    </citation>
    <scope>NUCLEOTIDE SEQUENCE [LARGE SCALE GENOMIC DNA]</scope>
    <source>
        <strain evidence="4 5">OMA14</strain>
    </source>
</reference>
<gene>
    <name evidence="4" type="ORF">PIOMA14_I_1984</name>
</gene>
<dbReference type="EMBL" id="AP014597">
    <property type="protein sequence ID" value="BAU18492.1"/>
    <property type="molecule type" value="Genomic_DNA"/>
</dbReference>
<dbReference type="PANTHER" id="PTHR44196:SF1">
    <property type="entry name" value="DEHYDROGENASE_REDUCTASE SDR FAMILY MEMBER 7B"/>
    <property type="match status" value="1"/>
</dbReference>
<dbReference type="CDD" id="cd05233">
    <property type="entry name" value="SDR_c"/>
    <property type="match status" value="1"/>
</dbReference>
<sequence length="278" mass="31329">MKKSMLKLCASLLYPKPRMNEKQLQHHFKGRWVVITGASRGIGFALAKRLMQVGANLYLIARSEAELQTLCSEAQAMGCQAVCRALDLRDRPALDLLCKELKQLPTVDYLFCNAGKSIFRKITDATERLHDFDRTIDLNYRSVVALALALLPALQRSKGQLVYTSSVSCLYPPAPGWSAYHASKCATNVWCRTAESEWKRLGVGVHVAYLPLVRTEMSMANPNYRSLPAYSADDAACILLRLVMKSRFSYQPWWARLTAPVASLFAPLVRFFYQKTVQ</sequence>
<keyword evidence="2" id="KW-0560">Oxidoreductase</keyword>
<dbReference type="GO" id="GO:0016491">
    <property type="term" value="F:oxidoreductase activity"/>
    <property type="evidence" value="ECO:0007669"/>
    <property type="project" value="UniProtKB-KW"/>
</dbReference>
<dbReference type="PRINTS" id="PR00081">
    <property type="entry name" value="GDHRDH"/>
</dbReference>
<dbReference type="Proteomes" id="UP000217431">
    <property type="component" value="Chromosome I"/>
</dbReference>
<evidence type="ECO:0000259" key="3">
    <source>
        <dbReference type="SMART" id="SM00822"/>
    </source>
</evidence>